<sequence>MDPFLPFDLNQLPSDLEGVDTATVAAISPATGRSDFFNGRRAPANPDPGAERQTAANEAARLVPASVQTGQRSSSAEEAENQQQRNTNTKPRLSNEVRKCIVDVLLSTSRNNKLQRGVIQAFLQEYNTCYKTIYLLWARAREQMQEGLPIDVDPQMKGCH</sequence>
<proteinExistence type="predicted"/>
<dbReference type="InterPro" id="IPR056671">
    <property type="entry name" value="DUF7769"/>
</dbReference>
<reference evidence="3 4" key="1">
    <citation type="submission" date="2018-04" db="EMBL/GenBank/DDBJ databases">
        <authorList>
            <person name="Vogel A."/>
        </authorList>
    </citation>
    <scope>NUCLEOTIDE SEQUENCE [LARGE SCALE GENOMIC DNA]</scope>
</reference>
<evidence type="ECO:0000313" key="4">
    <source>
        <dbReference type="Proteomes" id="UP000595140"/>
    </source>
</evidence>
<dbReference type="AlphaFoldDB" id="A0A484MBV7"/>
<accession>A0A484MBV7</accession>
<organism evidence="3 4">
    <name type="scientific">Cuscuta campestris</name>
    <dbReference type="NCBI Taxonomy" id="132261"/>
    <lineage>
        <taxon>Eukaryota</taxon>
        <taxon>Viridiplantae</taxon>
        <taxon>Streptophyta</taxon>
        <taxon>Embryophyta</taxon>
        <taxon>Tracheophyta</taxon>
        <taxon>Spermatophyta</taxon>
        <taxon>Magnoliopsida</taxon>
        <taxon>eudicotyledons</taxon>
        <taxon>Gunneridae</taxon>
        <taxon>Pentapetalae</taxon>
        <taxon>asterids</taxon>
        <taxon>lamiids</taxon>
        <taxon>Solanales</taxon>
        <taxon>Convolvulaceae</taxon>
        <taxon>Cuscuteae</taxon>
        <taxon>Cuscuta</taxon>
        <taxon>Cuscuta subgen. Grammica</taxon>
        <taxon>Cuscuta sect. Cleistogrammica</taxon>
    </lineage>
</organism>
<dbReference type="Pfam" id="PF24964">
    <property type="entry name" value="DUF7769"/>
    <property type="match status" value="1"/>
</dbReference>
<keyword evidence="4" id="KW-1185">Reference proteome</keyword>
<protein>
    <recommendedName>
        <fullName evidence="2">DUF7769 domain-containing protein</fullName>
    </recommendedName>
</protein>
<dbReference type="PANTHER" id="PTHR33889">
    <property type="entry name" value="OS04G0681850 PROTEIN"/>
    <property type="match status" value="1"/>
</dbReference>
<feature type="compositionally biased region" description="Polar residues" evidence="1">
    <location>
        <begin position="66"/>
        <end position="92"/>
    </location>
</feature>
<dbReference type="EMBL" id="OOIL02003144">
    <property type="protein sequence ID" value="VFQ86411.1"/>
    <property type="molecule type" value="Genomic_DNA"/>
</dbReference>
<gene>
    <name evidence="3" type="ORF">CCAM_LOCUS28187</name>
</gene>
<feature type="region of interest" description="Disordered" evidence="1">
    <location>
        <begin position="30"/>
        <end position="92"/>
    </location>
</feature>
<evidence type="ECO:0000256" key="1">
    <source>
        <dbReference type="SAM" id="MobiDB-lite"/>
    </source>
</evidence>
<feature type="domain" description="DUF7769" evidence="2">
    <location>
        <begin position="93"/>
        <end position="147"/>
    </location>
</feature>
<dbReference type="Proteomes" id="UP000595140">
    <property type="component" value="Unassembled WGS sequence"/>
</dbReference>
<evidence type="ECO:0000313" key="3">
    <source>
        <dbReference type="EMBL" id="VFQ86411.1"/>
    </source>
</evidence>
<dbReference type="PANTHER" id="PTHR33889:SF7">
    <property type="entry name" value="OS04G0681850 PROTEIN"/>
    <property type="match status" value="1"/>
</dbReference>
<evidence type="ECO:0000259" key="2">
    <source>
        <dbReference type="Pfam" id="PF24964"/>
    </source>
</evidence>
<name>A0A484MBV7_9ASTE</name>